<dbReference type="Proteomes" id="UP001248581">
    <property type="component" value="Chromosome"/>
</dbReference>
<protein>
    <submittedName>
        <fullName evidence="2">DUF2982 domain-containing protein</fullName>
    </submittedName>
</protein>
<evidence type="ECO:0000313" key="2">
    <source>
        <dbReference type="EMBL" id="WNC70204.1"/>
    </source>
</evidence>
<dbReference type="InterPro" id="IPR021367">
    <property type="entry name" value="DUF2982"/>
</dbReference>
<sequence length="227" mass="25870">MDNKNTLIIKPNSKRNGLFLLTLGLILMLICFMLNLAYWHLFKLQLTALMLASFIVVLIGYFKHSEPSISYKITPQTITYYHRRGKWQINWSDIIRVGVISSEIQGERVRLPYIGIKLTSLEPLATTVTPRLANKLLHEQQELCKLAVQNSQLTIAQAAIHFDGFKTKGSLLKGPVGAWLHQSKNLNLAYGYHVYLPEGSFDRDTDQFVGLLKQCHAYSSQYTKSIE</sequence>
<evidence type="ECO:0000256" key="1">
    <source>
        <dbReference type="SAM" id="Phobius"/>
    </source>
</evidence>
<name>A0ABY9TR24_9GAMM</name>
<feature type="transmembrane region" description="Helical" evidence="1">
    <location>
        <begin position="44"/>
        <end position="62"/>
    </location>
</feature>
<keyword evidence="3" id="KW-1185">Reference proteome</keyword>
<dbReference type="RefSeq" id="WP_348389345.1">
    <property type="nucleotide sequence ID" value="NZ_CP134146.1"/>
</dbReference>
<evidence type="ECO:0000313" key="3">
    <source>
        <dbReference type="Proteomes" id="UP001248581"/>
    </source>
</evidence>
<reference evidence="3" key="1">
    <citation type="submission" date="2023-09" db="EMBL/GenBank/DDBJ databases">
        <authorList>
            <person name="Li S."/>
            <person name="Li X."/>
            <person name="Zhang C."/>
            <person name="Zhao Z."/>
        </authorList>
    </citation>
    <scope>NUCLEOTIDE SEQUENCE [LARGE SCALE GENOMIC DNA]</scope>
    <source>
        <strain evidence="3">SQ345</strain>
    </source>
</reference>
<dbReference type="EMBL" id="CP134146">
    <property type="protein sequence ID" value="WNC70204.1"/>
    <property type="molecule type" value="Genomic_DNA"/>
</dbReference>
<proteinExistence type="predicted"/>
<keyword evidence="1" id="KW-0472">Membrane</keyword>
<gene>
    <name evidence="2" type="ORF">RI845_08695</name>
</gene>
<organism evidence="2 3">
    <name type="scientific">Thalassotalea nanhaiensis</name>
    <dbReference type="NCBI Taxonomy" id="3065648"/>
    <lineage>
        <taxon>Bacteria</taxon>
        <taxon>Pseudomonadati</taxon>
        <taxon>Pseudomonadota</taxon>
        <taxon>Gammaproteobacteria</taxon>
        <taxon>Alteromonadales</taxon>
        <taxon>Colwelliaceae</taxon>
        <taxon>Thalassotalea</taxon>
    </lineage>
</organism>
<keyword evidence="1" id="KW-0812">Transmembrane</keyword>
<accession>A0ABY9TR24</accession>
<feature type="transmembrane region" description="Helical" evidence="1">
    <location>
        <begin position="18"/>
        <end position="38"/>
    </location>
</feature>
<keyword evidence="1" id="KW-1133">Transmembrane helix</keyword>
<dbReference type="Pfam" id="PF11201">
    <property type="entry name" value="DUF2982"/>
    <property type="match status" value="1"/>
</dbReference>